<feature type="transmembrane region" description="Helical" evidence="1">
    <location>
        <begin position="42"/>
        <end position="69"/>
    </location>
</feature>
<organism evidence="2 3">
    <name type="scientific">Aeromonas jandaei</name>
    <dbReference type="NCBI Taxonomy" id="650"/>
    <lineage>
        <taxon>Bacteria</taxon>
        <taxon>Pseudomonadati</taxon>
        <taxon>Pseudomonadota</taxon>
        <taxon>Gammaproteobacteria</taxon>
        <taxon>Aeromonadales</taxon>
        <taxon>Aeromonadaceae</taxon>
        <taxon>Aeromonas</taxon>
    </lineage>
</organism>
<dbReference type="Proteomes" id="UP000679312">
    <property type="component" value="Chromosome"/>
</dbReference>
<accession>A0ABD7EMT5</accession>
<feature type="transmembrane region" description="Helical" evidence="1">
    <location>
        <begin position="89"/>
        <end position="113"/>
    </location>
</feature>
<dbReference type="AlphaFoldDB" id="A0ABD7EMT5"/>
<reference evidence="2 3" key="1">
    <citation type="journal article" date="2021" name="Front. Microbiol.">
        <title>Prevalence and Genetic Analysis of Chromosomal mcr-3/7 in Aeromonas From U.S. Animal-Derived Samples.</title>
        <authorList>
            <person name="Wang Y."/>
            <person name="Hou N."/>
            <person name="Rasooly R."/>
            <person name="Gu Y."/>
            <person name="He X."/>
        </authorList>
    </citation>
    <scope>NUCLEOTIDE SEQUENCE [LARGE SCALE GENOMIC DNA]</scope>
    <source>
        <strain evidence="2 3">4608</strain>
    </source>
</reference>
<sequence length="118" mass="13305">MHQFECTHPYNACKQFDSGLLQKVGVLIVLRKKLKMNLKSRIFIFVARCIGVIATSMFFTPILAGFAGITIDIYIYFRYGHTFNVLDEYLFFASKGIALGVIIGISGCIILLFRVSRA</sequence>
<keyword evidence="1" id="KW-0812">Transmembrane</keyword>
<keyword evidence="1" id="KW-0472">Membrane</keyword>
<protein>
    <submittedName>
        <fullName evidence="2">Uncharacterized protein</fullName>
    </submittedName>
</protein>
<gene>
    <name evidence="2" type="ORF">HQ399_08150</name>
</gene>
<dbReference type="RefSeq" id="WP_215803402.1">
    <property type="nucleotide sequence ID" value="NZ_CP053881.1"/>
</dbReference>
<dbReference type="EMBL" id="CP053881">
    <property type="protein sequence ID" value="QWL62219.1"/>
    <property type="molecule type" value="Genomic_DNA"/>
</dbReference>
<evidence type="ECO:0000313" key="2">
    <source>
        <dbReference type="EMBL" id="QWL62219.1"/>
    </source>
</evidence>
<keyword evidence="1" id="KW-1133">Transmembrane helix</keyword>
<name>A0ABD7EMT5_AERJA</name>
<evidence type="ECO:0000256" key="1">
    <source>
        <dbReference type="SAM" id="Phobius"/>
    </source>
</evidence>
<proteinExistence type="predicted"/>
<evidence type="ECO:0000313" key="3">
    <source>
        <dbReference type="Proteomes" id="UP000679312"/>
    </source>
</evidence>